<gene>
    <name evidence="1" type="ORF">JonanDRAFT_1375</name>
</gene>
<evidence type="ECO:0000313" key="1">
    <source>
        <dbReference type="EMBL" id="EHM13739.1"/>
    </source>
</evidence>
<protein>
    <submittedName>
        <fullName evidence="1">CRISPR-associated protein Cas8c/Csd1, subtype I-C/DVULG</fullName>
    </submittedName>
</protein>
<dbReference type="NCBIfam" id="TIGR01863">
    <property type="entry name" value="cas_Csd1"/>
    <property type="match status" value="1"/>
</dbReference>
<accession>H0UMN6</accession>
<dbReference type="STRING" id="885272.JonanDRAFT_1375"/>
<dbReference type="Pfam" id="PF09709">
    <property type="entry name" value="Cas_Csd1"/>
    <property type="match status" value="1"/>
</dbReference>
<dbReference type="HOGENOM" id="CLU_031037_0_0_0"/>
<dbReference type="RefSeq" id="WP_008523302.1">
    <property type="nucleotide sequence ID" value="NZ_CM001376.1"/>
</dbReference>
<dbReference type="EMBL" id="CM001376">
    <property type="protein sequence ID" value="EHM13739.1"/>
    <property type="molecule type" value="Genomic_DNA"/>
</dbReference>
<keyword evidence="2" id="KW-1185">Reference proteome</keyword>
<reference evidence="1 2" key="1">
    <citation type="submission" date="2011-11" db="EMBL/GenBank/DDBJ databases">
        <title>The Noncontiguous Finished genome of Jonquetella anthropi DSM 22815.</title>
        <authorList>
            <consortium name="US DOE Joint Genome Institute (JGI-PGF)"/>
            <person name="Lucas S."/>
            <person name="Copeland A."/>
            <person name="Lapidus A."/>
            <person name="Glavina del Rio T."/>
            <person name="Dalin E."/>
            <person name="Tice H."/>
            <person name="Bruce D."/>
            <person name="Goodwin L."/>
            <person name="Pitluck S."/>
            <person name="Peters L."/>
            <person name="Mikhailova N."/>
            <person name="Held B."/>
            <person name="Kyrpides N."/>
            <person name="Mavromatis K."/>
            <person name="Ivanova N."/>
            <person name="Markowitz V."/>
            <person name="Cheng J.-F."/>
            <person name="Hugenholtz P."/>
            <person name="Woyke T."/>
            <person name="Wu D."/>
            <person name="Gronow S."/>
            <person name="Wellnitz S."/>
            <person name="Brambilla E."/>
            <person name="Klenk H.-P."/>
            <person name="Eisen J.A."/>
        </authorList>
    </citation>
    <scope>NUCLEOTIDE SEQUENCE [LARGE SCALE GENOMIC DNA]</scope>
    <source>
        <strain evidence="1 2">DSM 22815</strain>
    </source>
</reference>
<dbReference type="OrthoDB" id="5389988at2"/>
<dbReference type="eggNOG" id="ENOG502Z7WH">
    <property type="taxonomic scope" value="Bacteria"/>
</dbReference>
<evidence type="ECO:0000313" key="2">
    <source>
        <dbReference type="Proteomes" id="UP000003806"/>
    </source>
</evidence>
<dbReference type="Proteomes" id="UP000003806">
    <property type="component" value="Chromosome"/>
</dbReference>
<name>H0UMN6_9BACT</name>
<organism evidence="1 2">
    <name type="scientific">Jonquetella anthropi DSM 22815</name>
    <dbReference type="NCBI Taxonomy" id="885272"/>
    <lineage>
        <taxon>Bacteria</taxon>
        <taxon>Thermotogati</taxon>
        <taxon>Synergistota</taxon>
        <taxon>Synergistia</taxon>
        <taxon>Synergistales</taxon>
        <taxon>Dethiosulfovibrionaceae</taxon>
        <taxon>Jonquetella</taxon>
    </lineage>
</organism>
<sequence length="599" mass="66868">MILQALYEYEQRRQKVGTGIPTGCGDVEFKFLVEIDSTGRFHQFYDMQEEQVGPKGKSFLKGKRYFVPDTVSRTSGVKAKVLWDNAKYLLGAEIDKEKKIHTAQDDQGLRQRLDAFIQETKDCLKRSKDRTLSKEIQAIINFYENPEGLDAALKDLTLGNVLEAGGNLTFRLIDGDLPVPAQEAARNLAAFEPSEEGVCLITGQRAPLARIHSDFLIRGGKQTGASLVSCQKDSGYDSYYKEQGYNAPVSQAAAFDYASGLKQLLASEKNKAIIGKDTYVFWSVPKDAPIGGENPASEGNFRAVLQGDPDKQVGRLKVVFDHIRQGTDLVVEKGRFCLLGLTANSARIAVRLWRVDSTEHFAANLRRHLEDTAIDAYGGQVVNFPLDRILWAMALDGKIESLPPNIPSGLLSSVVDGVPYPLAGFQRAIVRIRAEQEVRPELASLLRGTLNRWRTSAGEQKEVFGVKLDDASQDPSYVLGRVFSILESIQRIAQGELNKSITSRFLGAAASTPGIVFPKLFKLSVHHLQKISQDRLPRAVWWKNKLASVMEGVGEFPRQLNLYEQGKFFLGYYHQNQDVSAKKEDLQLNNDEERKEQQR</sequence>
<proteinExistence type="predicted"/>
<dbReference type="InterPro" id="IPR010144">
    <property type="entry name" value="CRISPR-assoc_prot_Csd1-typ"/>
</dbReference>
<dbReference type="AlphaFoldDB" id="H0UMN6"/>